<keyword evidence="2" id="KW-0812">Transmembrane</keyword>
<keyword evidence="5" id="KW-0813">Transport</keyword>
<accession>A0A517TCL8</accession>
<dbReference type="InterPro" id="IPR036291">
    <property type="entry name" value="NAD(P)-bd_dom_sf"/>
</dbReference>
<dbReference type="GO" id="GO:0006813">
    <property type="term" value="P:potassium ion transport"/>
    <property type="evidence" value="ECO:0007669"/>
    <property type="project" value="InterPro"/>
</dbReference>
<evidence type="ECO:0000259" key="3">
    <source>
        <dbReference type="PROSITE" id="PS51201"/>
    </source>
</evidence>
<keyword evidence="6" id="KW-1185">Reference proteome</keyword>
<dbReference type="InterPro" id="IPR050721">
    <property type="entry name" value="Trk_Ktr_HKT_K-transport"/>
</dbReference>
<reference evidence="5 6" key="1">
    <citation type="submission" date="2019-02" db="EMBL/GenBank/DDBJ databases">
        <title>Deep-cultivation of Planctomycetes and their phenomic and genomic characterization uncovers novel biology.</title>
        <authorList>
            <person name="Wiegand S."/>
            <person name="Jogler M."/>
            <person name="Boedeker C."/>
            <person name="Pinto D."/>
            <person name="Vollmers J."/>
            <person name="Rivas-Marin E."/>
            <person name="Kohn T."/>
            <person name="Peeters S.H."/>
            <person name="Heuer A."/>
            <person name="Rast P."/>
            <person name="Oberbeckmann S."/>
            <person name="Bunk B."/>
            <person name="Jeske O."/>
            <person name="Meyerdierks A."/>
            <person name="Storesund J.E."/>
            <person name="Kallscheuer N."/>
            <person name="Luecker S."/>
            <person name="Lage O.M."/>
            <person name="Pohl T."/>
            <person name="Merkel B.J."/>
            <person name="Hornburger P."/>
            <person name="Mueller R.-W."/>
            <person name="Bruemmer F."/>
            <person name="Labrenz M."/>
            <person name="Spormann A.M."/>
            <person name="Op den Camp H."/>
            <person name="Overmann J."/>
            <person name="Amann R."/>
            <person name="Jetten M.S.M."/>
            <person name="Mascher T."/>
            <person name="Medema M.H."/>
            <person name="Devos D.P."/>
            <person name="Kaster A.-K."/>
            <person name="Ovreas L."/>
            <person name="Rohde M."/>
            <person name="Galperin M.Y."/>
            <person name="Jogler C."/>
        </authorList>
    </citation>
    <scope>NUCLEOTIDE SEQUENCE [LARGE SCALE GENOMIC DNA]</scope>
    <source>
        <strain evidence="5 6">V22</strain>
    </source>
</reference>
<sequence>MREIWSILALLITLTLIGVFGFRIIEGANWLDCLYMTVITLTTVGYEHTIPLSSAGKMFVIIYLVCGLGVFTYSATMFGQWLIHAQLQSVLGRRQMYRDIEKLEKHYLVCGCGQMGQTICEYLAERNRPFVVIDLEEERLKAVCEPKGWLFLTADATDDDTLIQAGIERATGLTTVLPTDADNVYVVLSARLLRSDIQIVARATGDKAIEKMQRAGATRVVSPLATGAMKMARFMINPSVENFVDFADGRNADLELAEVHVEEGSPYCGKQLSDTDLSSRGLMVIAIRRANGEQLMPPPGTAKIHQGDCLFAFGTVNAVNSITG</sequence>
<dbReference type="GO" id="GO:0008324">
    <property type="term" value="F:monoatomic cation transmembrane transporter activity"/>
    <property type="evidence" value="ECO:0007669"/>
    <property type="project" value="InterPro"/>
</dbReference>
<proteinExistence type="predicted"/>
<keyword evidence="5" id="KW-0407">Ion channel</keyword>
<dbReference type="PROSITE" id="PS51202">
    <property type="entry name" value="RCK_C"/>
    <property type="match status" value="1"/>
</dbReference>
<evidence type="ECO:0000256" key="1">
    <source>
        <dbReference type="ARBA" id="ARBA00004651"/>
    </source>
</evidence>
<dbReference type="Gene3D" id="1.10.287.70">
    <property type="match status" value="1"/>
</dbReference>
<evidence type="ECO:0000313" key="5">
    <source>
        <dbReference type="EMBL" id="QDT66111.1"/>
    </source>
</evidence>
<keyword evidence="5" id="KW-0406">Ion transport</keyword>
<dbReference type="InterPro" id="IPR013099">
    <property type="entry name" value="K_chnl_dom"/>
</dbReference>
<feature type="domain" description="RCK C-terminal" evidence="4">
    <location>
        <begin position="244"/>
        <end position="324"/>
    </location>
</feature>
<dbReference type="SUPFAM" id="SSF81324">
    <property type="entry name" value="Voltage-gated potassium channels"/>
    <property type="match status" value="1"/>
</dbReference>
<feature type="domain" description="RCK N-terminal" evidence="3">
    <location>
        <begin position="104"/>
        <end position="222"/>
    </location>
</feature>
<dbReference type="PANTHER" id="PTHR43833">
    <property type="entry name" value="POTASSIUM CHANNEL PROTEIN 2-RELATED-RELATED"/>
    <property type="match status" value="1"/>
</dbReference>
<dbReference type="InterPro" id="IPR006037">
    <property type="entry name" value="RCK_C"/>
</dbReference>
<keyword evidence="2" id="KW-1133">Transmembrane helix</keyword>
<protein>
    <submittedName>
        <fullName evidence="5">Voltage-gated potassium channel Kch</fullName>
    </submittedName>
</protein>
<evidence type="ECO:0000313" key="6">
    <source>
        <dbReference type="Proteomes" id="UP000319976"/>
    </source>
</evidence>
<dbReference type="EMBL" id="CP036316">
    <property type="protein sequence ID" value="QDT66111.1"/>
    <property type="molecule type" value="Genomic_DNA"/>
</dbReference>
<dbReference type="Proteomes" id="UP000319976">
    <property type="component" value="Chromosome"/>
</dbReference>
<organism evidence="5 6">
    <name type="scientific">Calycomorphotria hydatis</name>
    <dbReference type="NCBI Taxonomy" id="2528027"/>
    <lineage>
        <taxon>Bacteria</taxon>
        <taxon>Pseudomonadati</taxon>
        <taxon>Planctomycetota</taxon>
        <taxon>Planctomycetia</taxon>
        <taxon>Planctomycetales</taxon>
        <taxon>Planctomycetaceae</taxon>
        <taxon>Calycomorphotria</taxon>
    </lineage>
</organism>
<gene>
    <name evidence="5" type="primary">kch</name>
    <name evidence="5" type="ORF">V22_33750</name>
</gene>
<dbReference type="GO" id="GO:0005886">
    <property type="term" value="C:plasma membrane"/>
    <property type="evidence" value="ECO:0007669"/>
    <property type="project" value="UniProtKB-SubCell"/>
</dbReference>
<dbReference type="SUPFAM" id="SSF116726">
    <property type="entry name" value="TrkA C-terminal domain-like"/>
    <property type="match status" value="1"/>
</dbReference>
<dbReference type="KEGG" id="chya:V22_33750"/>
<feature type="transmembrane region" description="Helical" evidence="2">
    <location>
        <begin position="60"/>
        <end position="83"/>
    </location>
</feature>
<name>A0A517TCL8_9PLAN</name>
<evidence type="ECO:0000256" key="2">
    <source>
        <dbReference type="SAM" id="Phobius"/>
    </source>
</evidence>
<dbReference type="Gene3D" id="3.30.70.1450">
    <property type="entry name" value="Regulator of K+ conductance, C-terminal domain"/>
    <property type="match status" value="1"/>
</dbReference>
<dbReference type="InterPro" id="IPR003148">
    <property type="entry name" value="RCK_N"/>
</dbReference>
<dbReference type="SUPFAM" id="SSF51735">
    <property type="entry name" value="NAD(P)-binding Rossmann-fold domains"/>
    <property type="match status" value="1"/>
</dbReference>
<dbReference type="Pfam" id="PF07885">
    <property type="entry name" value="Ion_trans_2"/>
    <property type="match status" value="1"/>
</dbReference>
<dbReference type="Pfam" id="PF02080">
    <property type="entry name" value="TrkA_C"/>
    <property type="match status" value="1"/>
</dbReference>
<keyword evidence="2" id="KW-0472">Membrane</keyword>
<dbReference type="InterPro" id="IPR036721">
    <property type="entry name" value="RCK_C_sf"/>
</dbReference>
<dbReference type="PANTHER" id="PTHR43833:SF9">
    <property type="entry name" value="POTASSIUM CHANNEL PROTEIN YUGO-RELATED"/>
    <property type="match status" value="1"/>
</dbReference>
<dbReference type="AlphaFoldDB" id="A0A517TCL8"/>
<evidence type="ECO:0000259" key="4">
    <source>
        <dbReference type="PROSITE" id="PS51202"/>
    </source>
</evidence>
<dbReference type="Pfam" id="PF02254">
    <property type="entry name" value="TrkA_N"/>
    <property type="match status" value="1"/>
</dbReference>
<comment type="subcellular location">
    <subcellularLocation>
        <location evidence="1">Cell membrane</location>
        <topology evidence="1">Multi-pass membrane protein</topology>
    </subcellularLocation>
</comment>
<dbReference type="Gene3D" id="3.40.50.720">
    <property type="entry name" value="NAD(P)-binding Rossmann-like Domain"/>
    <property type="match status" value="1"/>
</dbReference>
<dbReference type="PROSITE" id="PS51201">
    <property type="entry name" value="RCK_N"/>
    <property type="match status" value="1"/>
</dbReference>